<feature type="domain" description="Transketolase-like pyrimidine-binding" evidence="9">
    <location>
        <begin position="13"/>
        <end position="178"/>
    </location>
</feature>
<organism evidence="10 11">
    <name type="scientific">Pectinatus brassicae</name>
    <dbReference type="NCBI Taxonomy" id="862415"/>
    <lineage>
        <taxon>Bacteria</taxon>
        <taxon>Bacillati</taxon>
        <taxon>Bacillota</taxon>
        <taxon>Negativicutes</taxon>
        <taxon>Selenomonadales</taxon>
        <taxon>Selenomonadaceae</taxon>
        <taxon>Pectinatus</taxon>
    </lineage>
</organism>
<dbReference type="GO" id="GO:0046872">
    <property type="term" value="F:metal ion binding"/>
    <property type="evidence" value="ECO:0007669"/>
    <property type="project" value="UniProtKB-KW"/>
</dbReference>
<dbReference type="EC" id="2.2.1.1" evidence="10"/>
<keyword evidence="11" id="KW-1185">Reference proteome</keyword>
<dbReference type="Pfam" id="PF02780">
    <property type="entry name" value="Transketolase_C"/>
    <property type="match status" value="1"/>
</dbReference>
<dbReference type="Gene3D" id="3.40.50.920">
    <property type="match status" value="1"/>
</dbReference>
<dbReference type="Proteomes" id="UP000559117">
    <property type="component" value="Unassembled WGS sequence"/>
</dbReference>
<dbReference type="InterPro" id="IPR005475">
    <property type="entry name" value="Transketolase-like_Pyr-bd"/>
</dbReference>
<comment type="cofactor">
    <cofactor evidence="1">
        <name>thiamine diphosphate</name>
        <dbReference type="ChEBI" id="CHEBI:58937"/>
    </cofactor>
</comment>
<dbReference type="PANTHER" id="PTHR43825">
    <property type="entry name" value="PYRUVATE DEHYDROGENASE E1 COMPONENT"/>
    <property type="match status" value="1"/>
</dbReference>
<evidence type="ECO:0000256" key="3">
    <source>
        <dbReference type="ARBA" id="ARBA00022679"/>
    </source>
</evidence>
<evidence type="ECO:0000256" key="6">
    <source>
        <dbReference type="ARBA" id="ARBA00022977"/>
    </source>
</evidence>
<dbReference type="GO" id="GO:0009228">
    <property type="term" value="P:thiamine biosynthetic process"/>
    <property type="evidence" value="ECO:0007669"/>
    <property type="project" value="UniProtKB-KW"/>
</dbReference>
<dbReference type="PANTHER" id="PTHR43825:SF1">
    <property type="entry name" value="TRANSKETOLASE-LIKE PYRIMIDINE-BINDING DOMAIN-CONTAINING PROTEIN"/>
    <property type="match status" value="1"/>
</dbReference>
<evidence type="ECO:0000256" key="4">
    <source>
        <dbReference type="ARBA" id="ARBA00022723"/>
    </source>
</evidence>
<name>A0A840UMQ3_9FIRM</name>
<evidence type="ECO:0000256" key="2">
    <source>
        <dbReference type="ARBA" id="ARBA00007131"/>
    </source>
</evidence>
<dbReference type="SUPFAM" id="SSF52922">
    <property type="entry name" value="TK C-terminal domain-like"/>
    <property type="match status" value="1"/>
</dbReference>
<keyword evidence="6" id="KW-0784">Thiamine biosynthesis</keyword>
<evidence type="ECO:0000313" key="11">
    <source>
        <dbReference type="Proteomes" id="UP000559117"/>
    </source>
</evidence>
<keyword evidence="5" id="KW-0460">Magnesium</keyword>
<evidence type="ECO:0000256" key="1">
    <source>
        <dbReference type="ARBA" id="ARBA00001964"/>
    </source>
</evidence>
<dbReference type="Pfam" id="PF02779">
    <property type="entry name" value="Transket_pyr"/>
    <property type="match status" value="1"/>
</dbReference>
<dbReference type="InterPro" id="IPR051157">
    <property type="entry name" value="PDH/Transketolase"/>
</dbReference>
<dbReference type="SUPFAM" id="SSF52518">
    <property type="entry name" value="Thiamin diphosphate-binding fold (THDP-binding)"/>
    <property type="match status" value="1"/>
</dbReference>
<comment type="similarity">
    <text evidence="2">Belongs to the transketolase family.</text>
</comment>
<keyword evidence="3 10" id="KW-0808">Transferase</keyword>
<dbReference type="RefSeq" id="WP_231038141.1">
    <property type="nucleotide sequence ID" value="NZ_JACHFH010000033.1"/>
</dbReference>
<keyword evidence="7" id="KW-0786">Thiamine pyrophosphate</keyword>
<gene>
    <name evidence="10" type="ORF">HNR32_002254</name>
</gene>
<accession>A0A840UMQ3</accession>
<evidence type="ECO:0000256" key="7">
    <source>
        <dbReference type="ARBA" id="ARBA00023052"/>
    </source>
</evidence>
<dbReference type="FunFam" id="3.40.50.920:FF:000002">
    <property type="entry name" value="1-deoxy-D-xylulose-5-phosphate synthase"/>
    <property type="match status" value="1"/>
</dbReference>
<reference evidence="10 11" key="1">
    <citation type="submission" date="2020-08" db="EMBL/GenBank/DDBJ databases">
        <title>Genomic Encyclopedia of Type Strains, Phase IV (KMG-IV): sequencing the most valuable type-strain genomes for metagenomic binning, comparative biology and taxonomic classification.</title>
        <authorList>
            <person name="Goeker M."/>
        </authorList>
    </citation>
    <scope>NUCLEOTIDE SEQUENCE [LARGE SCALE GENOMIC DNA]</scope>
    <source>
        <strain evidence="10 11">DSM 24661</strain>
    </source>
</reference>
<evidence type="ECO:0000259" key="9">
    <source>
        <dbReference type="SMART" id="SM00861"/>
    </source>
</evidence>
<dbReference type="AlphaFoldDB" id="A0A840UMQ3"/>
<dbReference type="GO" id="GO:0004802">
    <property type="term" value="F:transketolase activity"/>
    <property type="evidence" value="ECO:0007669"/>
    <property type="project" value="UniProtKB-EC"/>
</dbReference>
<evidence type="ECO:0000256" key="8">
    <source>
        <dbReference type="ARBA" id="ARBA00023229"/>
    </source>
</evidence>
<proteinExistence type="inferred from homology"/>
<dbReference type="InterPro" id="IPR029061">
    <property type="entry name" value="THDP-binding"/>
</dbReference>
<evidence type="ECO:0000256" key="5">
    <source>
        <dbReference type="ARBA" id="ARBA00022842"/>
    </source>
</evidence>
<dbReference type="GO" id="GO:0008299">
    <property type="term" value="P:isoprenoid biosynthetic process"/>
    <property type="evidence" value="ECO:0007669"/>
    <property type="project" value="UniProtKB-KW"/>
</dbReference>
<keyword evidence="8" id="KW-0414">Isoprene biosynthesis</keyword>
<protein>
    <submittedName>
        <fullName evidence="10">Transketolase</fullName>
        <ecNumber evidence="10">2.2.1.1</ecNumber>
    </submittedName>
</protein>
<comment type="caution">
    <text evidence="10">The sequence shown here is derived from an EMBL/GenBank/DDBJ whole genome shotgun (WGS) entry which is preliminary data.</text>
</comment>
<dbReference type="EMBL" id="JACHFH010000033">
    <property type="protein sequence ID" value="MBB5337097.1"/>
    <property type="molecule type" value="Genomic_DNA"/>
</dbReference>
<dbReference type="InterPro" id="IPR009014">
    <property type="entry name" value="Transketo_C/PFOR_II"/>
</dbReference>
<evidence type="ECO:0000313" key="10">
    <source>
        <dbReference type="EMBL" id="MBB5337097.1"/>
    </source>
</evidence>
<sequence length="319" mass="33863">MATMTAIKPITKIATRDSYGNGLVELYKEHDDVIVLDADLAAATKTGIFKKAVPERHYDCGIAESNMMGIAAGIATTGLVPFVSTFAMFAAGRAFEQVRNSIGYPHLNVKIGATHAGISVGEDGATHQCNEDIALMRTIPGMVIINPADDIEAKAAVKAAYEHDGPVYMRFGRLAIPIINDNPDYKFELGKGTILREGKDATIIATGLCVSESLAAAEKMAQNGLDVAVVNIHTIKPIDKDLIIEMAKKTKRIITVEEHSIIGGLGGAVCEVLSENCPTPVLRIGVNDCFGHSGPATALLQEFGLDADGIAKKVSAYLK</sequence>
<dbReference type="InterPro" id="IPR033248">
    <property type="entry name" value="Transketolase_C"/>
</dbReference>
<dbReference type="SMART" id="SM00861">
    <property type="entry name" value="Transket_pyr"/>
    <property type="match status" value="1"/>
</dbReference>
<keyword evidence="4" id="KW-0479">Metal-binding</keyword>
<dbReference type="Gene3D" id="3.40.50.970">
    <property type="match status" value="1"/>
</dbReference>
<dbReference type="FunFam" id="3.40.50.970:FF:000129">
    <property type="entry name" value="Transketolase"/>
    <property type="match status" value="1"/>
</dbReference>
<dbReference type="CDD" id="cd07033">
    <property type="entry name" value="TPP_PYR_DXS_TK_like"/>
    <property type="match status" value="1"/>
</dbReference>